<feature type="region of interest" description="Disordered" evidence="1">
    <location>
        <begin position="163"/>
        <end position="184"/>
    </location>
</feature>
<evidence type="ECO:0000256" key="1">
    <source>
        <dbReference type="SAM" id="MobiDB-lite"/>
    </source>
</evidence>
<gene>
    <name evidence="2" type="ORF">EVAR_72501_1</name>
</gene>
<reference evidence="2 3" key="1">
    <citation type="journal article" date="2019" name="Commun. Biol.">
        <title>The bagworm genome reveals a unique fibroin gene that provides high tensile strength.</title>
        <authorList>
            <person name="Kono N."/>
            <person name="Nakamura H."/>
            <person name="Ohtoshi R."/>
            <person name="Tomita M."/>
            <person name="Numata K."/>
            <person name="Arakawa K."/>
        </authorList>
    </citation>
    <scope>NUCLEOTIDE SEQUENCE [LARGE SCALE GENOMIC DNA]</scope>
</reference>
<proteinExistence type="predicted"/>
<dbReference type="STRING" id="151549.A0A4C1TP65"/>
<dbReference type="Proteomes" id="UP000299102">
    <property type="component" value="Unassembled WGS sequence"/>
</dbReference>
<protein>
    <submittedName>
        <fullName evidence="2">CWF19-like protein 2 homolog</fullName>
    </submittedName>
</protein>
<dbReference type="OrthoDB" id="2113965at2759"/>
<organism evidence="2 3">
    <name type="scientific">Eumeta variegata</name>
    <name type="common">Bagworm moth</name>
    <name type="synonym">Eumeta japonica</name>
    <dbReference type="NCBI Taxonomy" id="151549"/>
    <lineage>
        <taxon>Eukaryota</taxon>
        <taxon>Metazoa</taxon>
        <taxon>Ecdysozoa</taxon>
        <taxon>Arthropoda</taxon>
        <taxon>Hexapoda</taxon>
        <taxon>Insecta</taxon>
        <taxon>Pterygota</taxon>
        <taxon>Neoptera</taxon>
        <taxon>Endopterygota</taxon>
        <taxon>Lepidoptera</taxon>
        <taxon>Glossata</taxon>
        <taxon>Ditrysia</taxon>
        <taxon>Tineoidea</taxon>
        <taxon>Psychidae</taxon>
        <taxon>Oiketicinae</taxon>
        <taxon>Eumeta</taxon>
    </lineage>
</organism>
<accession>A0A4C1TP65</accession>
<evidence type="ECO:0000313" key="3">
    <source>
        <dbReference type="Proteomes" id="UP000299102"/>
    </source>
</evidence>
<evidence type="ECO:0000313" key="2">
    <source>
        <dbReference type="EMBL" id="GBP15758.1"/>
    </source>
</evidence>
<sequence length="322" mass="37471">MKVKPVKMIPQVMIPTTLDLTNAKVQENLRRENQLTYVRRSWELKVGKRKVIRFNLQKQISCSSEVETSNSEEETGATTTKRFQLTDQQMNELGAKILKAEIMGNAGVANQLREKLERARIQRNIFKERRKTEYISGKQHSLHELKDQDEHIILTHTDQMGNTRPLLASKSTDSKKKQKRVATHNDTGQRVRYFADDDRYDIKQMFEREKYTNASEANLQFANMAGKHKNPNDDLEDIFAEKISHDDSVRTENKERQKAIREHQKVEKVLTSVIGAGFNKCKRTAYMCWEKQHLSLPWYQGLQHGHCMIVTNEHATCCTPNR</sequence>
<comment type="caution">
    <text evidence="2">The sequence shown here is derived from an EMBL/GenBank/DDBJ whole genome shotgun (WGS) entry which is preliminary data.</text>
</comment>
<dbReference type="AlphaFoldDB" id="A0A4C1TP65"/>
<dbReference type="EMBL" id="BGZK01005859">
    <property type="protein sequence ID" value="GBP15758.1"/>
    <property type="molecule type" value="Genomic_DNA"/>
</dbReference>
<keyword evidence="3" id="KW-1185">Reference proteome</keyword>
<name>A0A4C1TP65_EUMVA</name>